<dbReference type="PANTHER" id="PTHR11461:SF20">
    <property type="entry name" value="ALPHA-2-ANTIPLASMIN"/>
    <property type="match status" value="1"/>
</dbReference>
<dbReference type="InterPro" id="IPR036186">
    <property type="entry name" value="Serpin_sf"/>
</dbReference>
<dbReference type="InterPro" id="IPR000215">
    <property type="entry name" value="Serpin_fam"/>
</dbReference>
<proteinExistence type="inferred from homology"/>
<evidence type="ECO:0000256" key="2">
    <source>
        <dbReference type="SAM" id="MobiDB-lite"/>
    </source>
</evidence>
<feature type="compositionally biased region" description="Polar residues" evidence="2">
    <location>
        <begin position="519"/>
        <end position="535"/>
    </location>
</feature>
<name>A0A3Q2UB79_FUNHE</name>
<dbReference type="GO" id="GO:0005615">
    <property type="term" value="C:extracellular space"/>
    <property type="evidence" value="ECO:0007669"/>
    <property type="project" value="InterPro"/>
</dbReference>
<dbReference type="InterPro" id="IPR042185">
    <property type="entry name" value="Serpin_sf_2"/>
</dbReference>
<dbReference type="Pfam" id="PF00079">
    <property type="entry name" value="Serpin"/>
    <property type="match status" value="2"/>
</dbReference>
<dbReference type="GeneTree" id="ENSGT00940000158386"/>
<evidence type="ECO:0000313" key="5">
    <source>
        <dbReference type="Ensembl" id="ENSFHEP00000027455.1"/>
    </source>
</evidence>
<dbReference type="PROSITE" id="PS00284">
    <property type="entry name" value="SERPIN"/>
    <property type="match status" value="1"/>
</dbReference>
<feature type="compositionally biased region" description="Basic and acidic residues" evidence="2">
    <location>
        <begin position="488"/>
        <end position="501"/>
    </location>
</feature>
<evidence type="ECO:0000313" key="6">
    <source>
        <dbReference type="Proteomes" id="UP000265000"/>
    </source>
</evidence>
<feature type="chain" id="PRO_5018523727" description="Serpin domain-containing protein" evidence="3">
    <location>
        <begin position="19"/>
        <end position="548"/>
    </location>
</feature>
<feature type="signal peptide" evidence="3">
    <location>
        <begin position="1"/>
        <end position="18"/>
    </location>
</feature>
<evidence type="ECO:0000256" key="3">
    <source>
        <dbReference type="SAM" id="SignalP"/>
    </source>
</evidence>
<sequence length="548" mass="60611">MKLRLVLLLLCLSRPGLTEETATAAPIVTDEAEEEHVRNCGRTFSHEEHRVIGGAIEQLGLKILEKLPISPQQPNVILSPLSLAFALAHLTLGSSALFSRFINDFIRFKLDYVANMLTCFLSLQGSRNETETLLLQSLDAHKLPCFHHVLGSLLLHFSHTSLEVAARMYLRPGFDVKLSFVEESLARYRSRPFPLVSVDEVNQWVENVTQGHIPNFLESIPHDVVLMLLNGVYFKGEWKTQFDPQETSKRAFYLDSQNSVLVDMMKSVHYPLRLMDDPELQAQVTPFSHEEPWISLKSDCVKKIQTKSERVSVSHQVGSFPFKGNTSFLVVLPRGNVSSVLPRLNISDLYSRLPQEKSMLVNLPKMKLQYRQDLEEALTSMGLGSLFSDPDLSGISDQPLRVSSVRHATTVELTEEGVEAAATTVVTAMRSISLFSVNSPFLFALVDDVSLAPLFLGIVTNPAPNNDPMPNDDPHSNSTMNDQPAAEAARKTELNAEHNRLPAEGSTPQSCSAPAGGKEQSQPAGEQDGSRQTQADEPCSKADSFVPA</sequence>
<evidence type="ECO:0000259" key="4">
    <source>
        <dbReference type="SMART" id="SM00093"/>
    </source>
</evidence>
<evidence type="ECO:0000256" key="1">
    <source>
        <dbReference type="RuleBase" id="RU000411"/>
    </source>
</evidence>
<dbReference type="SMART" id="SM00093">
    <property type="entry name" value="SERPIN"/>
    <property type="match status" value="1"/>
</dbReference>
<reference evidence="5" key="2">
    <citation type="submission" date="2025-09" db="UniProtKB">
        <authorList>
            <consortium name="Ensembl"/>
        </authorList>
    </citation>
    <scope>IDENTIFICATION</scope>
</reference>
<reference evidence="5" key="1">
    <citation type="submission" date="2025-08" db="UniProtKB">
        <authorList>
            <consortium name="Ensembl"/>
        </authorList>
    </citation>
    <scope>IDENTIFICATION</scope>
</reference>
<accession>A0A3Q2UB79</accession>
<keyword evidence="3" id="KW-0732">Signal</keyword>
<dbReference type="InterPro" id="IPR042178">
    <property type="entry name" value="Serpin_sf_1"/>
</dbReference>
<dbReference type="AlphaFoldDB" id="A0A3Q2UB79"/>
<protein>
    <recommendedName>
        <fullName evidence="4">Serpin domain-containing protein</fullName>
    </recommendedName>
</protein>
<feature type="region of interest" description="Disordered" evidence="2">
    <location>
        <begin position="462"/>
        <end position="548"/>
    </location>
</feature>
<dbReference type="Gene3D" id="2.30.39.10">
    <property type="entry name" value="Alpha-1-antitrypsin, domain 1"/>
    <property type="match status" value="2"/>
</dbReference>
<keyword evidence="6" id="KW-1185">Reference proteome</keyword>
<dbReference type="InterPro" id="IPR023796">
    <property type="entry name" value="Serpin_dom"/>
</dbReference>
<dbReference type="Ensembl" id="ENSFHET00000000087.1">
    <property type="protein sequence ID" value="ENSFHEP00000027455.1"/>
    <property type="gene ID" value="ENSFHEG00000010924.1"/>
</dbReference>
<dbReference type="InterPro" id="IPR023795">
    <property type="entry name" value="Serpin_CS"/>
</dbReference>
<dbReference type="GO" id="GO:0004867">
    <property type="term" value="F:serine-type endopeptidase inhibitor activity"/>
    <property type="evidence" value="ECO:0007669"/>
    <property type="project" value="InterPro"/>
</dbReference>
<dbReference type="Proteomes" id="UP000265000">
    <property type="component" value="Unplaced"/>
</dbReference>
<dbReference type="Gene3D" id="3.30.497.10">
    <property type="entry name" value="Antithrombin, subunit I, domain 2"/>
    <property type="match status" value="2"/>
</dbReference>
<dbReference type="PANTHER" id="PTHR11461">
    <property type="entry name" value="SERINE PROTEASE INHIBITOR, SERPIN"/>
    <property type="match status" value="1"/>
</dbReference>
<organism evidence="5 6">
    <name type="scientific">Fundulus heteroclitus</name>
    <name type="common">Killifish</name>
    <name type="synonym">Mummichog</name>
    <dbReference type="NCBI Taxonomy" id="8078"/>
    <lineage>
        <taxon>Eukaryota</taxon>
        <taxon>Metazoa</taxon>
        <taxon>Chordata</taxon>
        <taxon>Craniata</taxon>
        <taxon>Vertebrata</taxon>
        <taxon>Euteleostomi</taxon>
        <taxon>Actinopterygii</taxon>
        <taxon>Neopterygii</taxon>
        <taxon>Teleostei</taxon>
        <taxon>Neoteleostei</taxon>
        <taxon>Acanthomorphata</taxon>
        <taxon>Ovalentaria</taxon>
        <taxon>Atherinomorphae</taxon>
        <taxon>Cyprinodontiformes</taxon>
        <taxon>Fundulidae</taxon>
        <taxon>Fundulus</taxon>
    </lineage>
</organism>
<dbReference type="STRING" id="8078.ENSFHEP00000027455"/>
<feature type="domain" description="Serpin" evidence="4">
    <location>
        <begin position="61"/>
        <end position="462"/>
    </location>
</feature>
<dbReference type="SUPFAM" id="SSF56574">
    <property type="entry name" value="Serpins"/>
    <property type="match status" value="1"/>
</dbReference>
<comment type="similarity">
    <text evidence="1">Belongs to the serpin family.</text>
</comment>